<dbReference type="EMBL" id="CP001848">
    <property type="protein sequence ID" value="ADB16963.1"/>
    <property type="molecule type" value="Genomic_DNA"/>
</dbReference>
<dbReference type="GO" id="GO:1904680">
    <property type="term" value="F:peptide transmembrane transporter activity"/>
    <property type="evidence" value="ECO:0007669"/>
    <property type="project" value="TreeGrafter"/>
</dbReference>
<evidence type="ECO:0000256" key="3">
    <source>
        <dbReference type="ARBA" id="ARBA00022729"/>
    </source>
</evidence>
<evidence type="ECO:0000256" key="1">
    <source>
        <dbReference type="ARBA" id="ARBA00005695"/>
    </source>
</evidence>
<dbReference type="AlphaFoldDB" id="D2R3K9"/>
<dbReference type="HOGENOM" id="CLU_017028_8_6_0"/>
<reference evidence="6 7" key="1">
    <citation type="journal article" date="2009" name="Stand. Genomic Sci.">
        <title>Complete genome sequence of Pirellula staleyi type strain (ATCC 27377).</title>
        <authorList>
            <person name="Clum A."/>
            <person name="Tindall B.J."/>
            <person name="Sikorski J."/>
            <person name="Ivanova N."/>
            <person name="Mavrommatis K."/>
            <person name="Lucas S."/>
            <person name="Glavina del Rio T."/>
            <person name="Nolan M."/>
            <person name="Chen F."/>
            <person name="Tice H."/>
            <person name="Pitluck S."/>
            <person name="Cheng J.F."/>
            <person name="Chertkov O."/>
            <person name="Brettin T."/>
            <person name="Han C."/>
            <person name="Detter J.C."/>
            <person name="Kuske C."/>
            <person name="Bruce D."/>
            <person name="Goodwin L."/>
            <person name="Ovchinikova G."/>
            <person name="Pati A."/>
            <person name="Mikhailova N."/>
            <person name="Chen A."/>
            <person name="Palaniappan K."/>
            <person name="Land M."/>
            <person name="Hauser L."/>
            <person name="Chang Y.J."/>
            <person name="Jeffries C.D."/>
            <person name="Chain P."/>
            <person name="Rohde M."/>
            <person name="Goker M."/>
            <person name="Bristow J."/>
            <person name="Eisen J.A."/>
            <person name="Markowitz V."/>
            <person name="Hugenholtz P."/>
            <person name="Kyrpides N.C."/>
            <person name="Klenk H.P."/>
            <person name="Lapidus A."/>
        </authorList>
    </citation>
    <scope>NUCLEOTIDE SEQUENCE [LARGE SCALE GENOMIC DNA]</scope>
    <source>
        <strain evidence="7">ATCC 27377 / DSM 6068 / ICPB 4128</strain>
    </source>
</reference>
<protein>
    <submittedName>
        <fullName evidence="6">Extracellular solute-binding protein family 5</fullName>
    </submittedName>
</protein>
<feature type="domain" description="Solute-binding protein family 5" evidence="5">
    <location>
        <begin position="209"/>
        <end position="588"/>
    </location>
</feature>
<comment type="similarity">
    <text evidence="1">Belongs to the bacterial solute-binding protein 5 family.</text>
</comment>
<proteinExistence type="inferred from homology"/>
<evidence type="ECO:0000313" key="6">
    <source>
        <dbReference type="EMBL" id="ADB16963.1"/>
    </source>
</evidence>
<dbReference type="SUPFAM" id="SSF53850">
    <property type="entry name" value="Periplasmic binding protein-like II"/>
    <property type="match status" value="1"/>
</dbReference>
<dbReference type="CDD" id="cd08514">
    <property type="entry name" value="PBP2_AppA_like"/>
    <property type="match status" value="1"/>
</dbReference>
<dbReference type="KEGG" id="psl:Psta_2293"/>
<dbReference type="eggNOG" id="COG0747">
    <property type="taxonomic scope" value="Bacteria"/>
</dbReference>
<dbReference type="PANTHER" id="PTHR30290:SF9">
    <property type="entry name" value="OLIGOPEPTIDE-BINDING PROTEIN APPA"/>
    <property type="match status" value="1"/>
</dbReference>
<accession>D2R3K9</accession>
<dbReference type="InterPro" id="IPR039424">
    <property type="entry name" value="SBP_5"/>
</dbReference>
<feature type="transmembrane region" description="Helical" evidence="4">
    <location>
        <begin position="40"/>
        <end position="60"/>
    </location>
</feature>
<keyword evidence="4" id="KW-1133">Transmembrane helix</keyword>
<keyword evidence="2" id="KW-0813">Transport</keyword>
<dbReference type="Gene3D" id="3.90.76.10">
    <property type="entry name" value="Dipeptide-binding Protein, Domain 1"/>
    <property type="match status" value="1"/>
</dbReference>
<evidence type="ECO:0000256" key="4">
    <source>
        <dbReference type="SAM" id="Phobius"/>
    </source>
</evidence>
<organism evidence="6 7">
    <name type="scientific">Pirellula staleyi (strain ATCC 27377 / DSM 6068 / ICPB 4128)</name>
    <name type="common">Pirella staleyi</name>
    <dbReference type="NCBI Taxonomy" id="530564"/>
    <lineage>
        <taxon>Bacteria</taxon>
        <taxon>Pseudomonadati</taxon>
        <taxon>Planctomycetota</taxon>
        <taxon>Planctomycetia</taxon>
        <taxon>Pirellulales</taxon>
        <taxon>Pirellulaceae</taxon>
        <taxon>Pirellula</taxon>
    </lineage>
</organism>
<keyword evidence="4" id="KW-0812">Transmembrane</keyword>
<dbReference type="GO" id="GO:0015833">
    <property type="term" value="P:peptide transport"/>
    <property type="evidence" value="ECO:0007669"/>
    <property type="project" value="TreeGrafter"/>
</dbReference>
<dbReference type="InterPro" id="IPR000914">
    <property type="entry name" value="SBP_5_dom"/>
</dbReference>
<dbReference type="Gene3D" id="3.40.190.10">
    <property type="entry name" value="Periplasmic binding protein-like II"/>
    <property type="match status" value="1"/>
</dbReference>
<dbReference type="PANTHER" id="PTHR30290">
    <property type="entry name" value="PERIPLASMIC BINDING COMPONENT OF ABC TRANSPORTER"/>
    <property type="match status" value="1"/>
</dbReference>
<dbReference type="STRING" id="530564.Psta_2293"/>
<keyword evidence="7" id="KW-1185">Reference proteome</keyword>
<dbReference type="Gene3D" id="3.10.105.10">
    <property type="entry name" value="Dipeptide-binding Protein, Domain 3"/>
    <property type="match status" value="1"/>
</dbReference>
<keyword evidence="4" id="KW-0472">Membrane</keyword>
<evidence type="ECO:0000256" key="2">
    <source>
        <dbReference type="ARBA" id="ARBA00022448"/>
    </source>
</evidence>
<dbReference type="Pfam" id="PF00496">
    <property type="entry name" value="SBP_bac_5"/>
    <property type="match status" value="1"/>
</dbReference>
<evidence type="ECO:0000313" key="7">
    <source>
        <dbReference type="Proteomes" id="UP000001887"/>
    </source>
</evidence>
<evidence type="ECO:0000259" key="5">
    <source>
        <dbReference type="Pfam" id="PF00496"/>
    </source>
</evidence>
<dbReference type="Proteomes" id="UP000001887">
    <property type="component" value="Chromosome"/>
</dbReference>
<gene>
    <name evidence="6" type="ordered locus">Psta_2293</name>
</gene>
<keyword evidence="3" id="KW-0732">Signal</keyword>
<name>D2R3K9_PIRSD</name>
<sequence>MARLPQPARKATLPFDLRGRYPFPRFLARSTHLGSLMMRATSPAAMFACGFLFVIVAAGGCGCTSSTTTSDVDFKLGDLIEPFTPPTLAELDANAKWEDQPVVDAMAVARSEQKSTTAPVTVDEALALKNDSPEANEKILKTLGRLAESDDEANWDATLNRHVPGDVKSSNPLLASSTTEFEVNSLLGFGLFGFDASFKPFASSDAVVSWQTSADRMYDKVVMRKDLTWSDGKPITAHDIVFSFQLIMSEAVPVPAQRSGTDKIKWIEAYDDHTLVIFHKESLPTNVWNINFSVVPKHVYEKSVYEDPSLQDSDYHRSFENNPVTGGAYEVVKRVPLQQIVVKRRESYYMHEGKQVREKPYFETVRFNVINDPSKALLTLKAGDVDEMILTPQQWTTETIGPDFYRNNTKAYGVEWVYFFFGWNNKSKFFSDARVRKAMSYAFDHEELIKKLRFGIDEPCNGIFHPNSMWSPKENAPKPYQRDPEQTRKLLTEAGWTDSNEDGVLDKEIGGKRVNFEFSILVSNRADRIDICRLLAQNLQQFGIVCNVKPLEPTVLQQKCLEHEFEAYFGGWGTGTDPDTSENLWATDKERNFVQYSNPTIDKLFEEGRREFDLEKRQKIYAQIHQLIYDDQPYTFLYFQNAFYGFNKSLRGYQFSPRGPYSYSPGFSSIYKPAMQ</sequence>